<evidence type="ECO:0000256" key="1">
    <source>
        <dbReference type="SAM" id="MobiDB-lite"/>
    </source>
</evidence>
<sequence>MAFFISGMRDDPRGKGRTAPGTKYVGRGGREGGGGHDAAFPRGTRCEPTWTACRQAGQGGGIDGGASNEERRIVASPHGGAEVMHLSHSLPSPSLFSSLLRKLCRAAMGSSFVRFAASWMLFRGARRRTSRGALRVPGEQCRLVDGWID</sequence>
<dbReference type="Gramene" id="Pp3c13_12830V3.1">
    <property type="protein sequence ID" value="PAC:32931924.CDS.1"/>
    <property type="gene ID" value="Pp3c13_12830"/>
</dbReference>
<keyword evidence="4" id="KW-1185">Reference proteome</keyword>
<gene>
    <name evidence="2" type="ORF">PHYPA_017297</name>
</gene>
<reference evidence="2 4" key="2">
    <citation type="journal article" date="2018" name="Plant J.">
        <title>The Physcomitrella patens chromosome-scale assembly reveals moss genome structure and evolution.</title>
        <authorList>
            <person name="Lang D."/>
            <person name="Ullrich K.K."/>
            <person name="Murat F."/>
            <person name="Fuchs J."/>
            <person name="Jenkins J."/>
            <person name="Haas F.B."/>
            <person name="Piednoel M."/>
            <person name="Gundlach H."/>
            <person name="Van Bel M."/>
            <person name="Meyberg R."/>
            <person name="Vives C."/>
            <person name="Morata J."/>
            <person name="Symeonidi A."/>
            <person name="Hiss M."/>
            <person name="Muchero W."/>
            <person name="Kamisugi Y."/>
            <person name="Saleh O."/>
            <person name="Blanc G."/>
            <person name="Decker E.L."/>
            <person name="van Gessel N."/>
            <person name="Grimwood J."/>
            <person name="Hayes R.D."/>
            <person name="Graham S.W."/>
            <person name="Gunter L.E."/>
            <person name="McDaniel S.F."/>
            <person name="Hoernstein S.N.W."/>
            <person name="Larsson A."/>
            <person name="Li F.W."/>
            <person name="Perroud P.F."/>
            <person name="Phillips J."/>
            <person name="Ranjan P."/>
            <person name="Rokshar D.S."/>
            <person name="Rothfels C.J."/>
            <person name="Schneider L."/>
            <person name="Shu S."/>
            <person name="Stevenson D.W."/>
            <person name="Thummler F."/>
            <person name="Tillich M."/>
            <person name="Villarreal Aguilar J.C."/>
            <person name="Widiez T."/>
            <person name="Wong G.K."/>
            <person name="Wymore A."/>
            <person name="Zhang Y."/>
            <person name="Zimmer A.D."/>
            <person name="Quatrano R.S."/>
            <person name="Mayer K.F.X."/>
            <person name="Goodstein D."/>
            <person name="Casacuberta J.M."/>
            <person name="Vandepoele K."/>
            <person name="Reski R."/>
            <person name="Cuming A.C."/>
            <person name="Tuskan G.A."/>
            <person name="Maumus F."/>
            <person name="Salse J."/>
            <person name="Schmutz J."/>
            <person name="Rensing S.A."/>
        </authorList>
    </citation>
    <scope>NUCLEOTIDE SEQUENCE [LARGE SCALE GENOMIC DNA]</scope>
    <source>
        <strain evidence="3 4">cv. Gransden 2004</strain>
    </source>
</reference>
<dbReference type="Proteomes" id="UP000006727">
    <property type="component" value="Chromosome 13"/>
</dbReference>
<protein>
    <submittedName>
        <fullName evidence="2 3">Uncharacterized protein</fullName>
    </submittedName>
</protein>
<dbReference type="AlphaFoldDB" id="A0A2K1JLP6"/>
<feature type="region of interest" description="Disordered" evidence="1">
    <location>
        <begin position="1"/>
        <end position="41"/>
    </location>
</feature>
<evidence type="ECO:0000313" key="4">
    <source>
        <dbReference type="Proteomes" id="UP000006727"/>
    </source>
</evidence>
<reference evidence="2 4" key="1">
    <citation type="journal article" date="2008" name="Science">
        <title>The Physcomitrella genome reveals evolutionary insights into the conquest of land by plants.</title>
        <authorList>
            <person name="Rensing S."/>
            <person name="Lang D."/>
            <person name="Zimmer A."/>
            <person name="Terry A."/>
            <person name="Salamov A."/>
            <person name="Shapiro H."/>
            <person name="Nishiyama T."/>
            <person name="Perroud P.-F."/>
            <person name="Lindquist E."/>
            <person name="Kamisugi Y."/>
            <person name="Tanahashi T."/>
            <person name="Sakakibara K."/>
            <person name="Fujita T."/>
            <person name="Oishi K."/>
            <person name="Shin-I T."/>
            <person name="Kuroki Y."/>
            <person name="Toyoda A."/>
            <person name="Suzuki Y."/>
            <person name="Hashimoto A."/>
            <person name="Yamaguchi K."/>
            <person name="Sugano A."/>
            <person name="Kohara Y."/>
            <person name="Fujiyama A."/>
            <person name="Anterola A."/>
            <person name="Aoki S."/>
            <person name="Ashton N."/>
            <person name="Barbazuk W.B."/>
            <person name="Barker E."/>
            <person name="Bennetzen J."/>
            <person name="Bezanilla M."/>
            <person name="Blankenship R."/>
            <person name="Cho S.H."/>
            <person name="Dutcher S."/>
            <person name="Estelle M."/>
            <person name="Fawcett J.A."/>
            <person name="Gundlach H."/>
            <person name="Hanada K."/>
            <person name="Heyl A."/>
            <person name="Hicks K.A."/>
            <person name="Hugh J."/>
            <person name="Lohr M."/>
            <person name="Mayer K."/>
            <person name="Melkozernov A."/>
            <person name="Murata T."/>
            <person name="Nelson D."/>
            <person name="Pils B."/>
            <person name="Prigge M."/>
            <person name="Reiss B."/>
            <person name="Renner T."/>
            <person name="Rombauts S."/>
            <person name="Rushton P."/>
            <person name="Sanderfoot A."/>
            <person name="Schween G."/>
            <person name="Shiu S.-H."/>
            <person name="Stueber K."/>
            <person name="Theodoulou F.L."/>
            <person name="Tu H."/>
            <person name="Van de Peer Y."/>
            <person name="Verrier P.J."/>
            <person name="Waters E."/>
            <person name="Wood A."/>
            <person name="Yang L."/>
            <person name="Cove D."/>
            <person name="Cuming A."/>
            <person name="Hasebe M."/>
            <person name="Lucas S."/>
            <person name="Mishler D.B."/>
            <person name="Reski R."/>
            <person name="Grigoriev I."/>
            <person name="Quatrano R.S."/>
            <person name="Boore J.L."/>
        </authorList>
    </citation>
    <scope>NUCLEOTIDE SEQUENCE [LARGE SCALE GENOMIC DNA]</scope>
    <source>
        <strain evidence="3 4">cv. Gransden 2004</strain>
    </source>
</reference>
<proteinExistence type="predicted"/>
<dbReference type="EnsemblPlants" id="Pp3c13_12830V3.1">
    <property type="protein sequence ID" value="PAC:32931924.CDS.1"/>
    <property type="gene ID" value="Pp3c13_12830"/>
</dbReference>
<dbReference type="EMBL" id="ABEU02000013">
    <property type="protein sequence ID" value="PNR42467.1"/>
    <property type="molecule type" value="Genomic_DNA"/>
</dbReference>
<evidence type="ECO:0000313" key="2">
    <source>
        <dbReference type="EMBL" id="PNR42467.1"/>
    </source>
</evidence>
<reference evidence="3" key="3">
    <citation type="submission" date="2020-12" db="UniProtKB">
        <authorList>
            <consortium name="EnsemblPlants"/>
        </authorList>
    </citation>
    <scope>IDENTIFICATION</scope>
</reference>
<dbReference type="InParanoid" id="A0A2K1JLP6"/>
<organism evidence="2">
    <name type="scientific">Physcomitrium patens</name>
    <name type="common">Spreading-leaved earth moss</name>
    <name type="synonym">Physcomitrella patens</name>
    <dbReference type="NCBI Taxonomy" id="3218"/>
    <lineage>
        <taxon>Eukaryota</taxon>
        <taxon>Viridiplantae</taxon>
        <taxon>Streptophyta</taxon>
        <taxon>Embryophyta</taxon>
        <taxon>Bryophyta</taxon>
        <taxon>Bryophytina</taxon>
        <taxon>Bryopsida</taxon>
        <taxon>Funariidae</taxon>
        <taxon>Funariales</taxon>
        <taxon>Funariaceae</taxon>
        <taxon>Physcomitrium</taxon>
    </lineage>
</organism>
<name>A0A2K1JLP6_PHYPA</name>
<evidence type="ECO:0000313" key="3">
    <source>
        <dbReference type="EnsemblPlants" id="PAC:32931924.CDS.1"/>
    </source>
</evidence>
<accession>A0A2K1JLP6</accession>